<gene>
    <name evidence="1" type="ORF">g.12022</name>
</gene>
<proteinExistence type="predicted"/>
<sequence length="130" mass="14171">MCLALRGSRAATARTTCRLANDRIALLNSSVLSRDVILWNSGFSVGLLEPKRFWRSVCSGPSYVKRGGGGEVHSAFVVTISGTCSDSEPPRRLRAVIGISKHQLALIFLFHINEETPRICLSNLSLVQST</sequence>
<accession>A0A1B6KE76</accession>
<evidence type="ECO:0000313" key="1">
    <source>
        <dbReference type="EMBL" id="JAT09725.1"/>
    </source>
</evidence>
<protein>
    <submittedName>
        <fullName evidence="1">Uncharacterized protein</fullName>
    </submittedName>
</protein>
<reference evidence="1" key="1">
    <citation type="submission" date="2015-11" db="EMBL/GenBank/DDBJ databases">
        <title>De novo transcriptome assembly of four potential Pierce s Disease insect vectors from Arizona vineyards.</title>
        <authorList>
            <person name="Tassone E.E."/>
        </authorList>
    </citation>
    <scope>NUCLEOTIDE SEQUENCE</scope>
</reference>
<dbReference type="AlphaFoldDB" id="A0A1B6KE76"/>
<feature type="non-terminal residue" evidence="1">
    <location>
        <position position="130"/>
    </location>
</feature>
<name>A0A1B6KE76_9HEMI</name>
<dbReference type="EMBL" id="GEBQ01030252">
    <property type="protein sequence ID" value="JAT09725.1"/>
    <property type="molecule type" value="Transcribed_RNA"/>
</dbReference>
<organism evidence="1">
    <name type="scientific">Graphocephala atropunctata</name>
    <dbReference type="NCBI Taxonomy" id="36148"/>
    <lineage>
        <taxon>Eukaryota</taxon>
        <taxon>Metazoa</taxon>
        <taxon>Ecdysozoa</taxon>
        <taxon>Arthropoda</taxon>
        <taxon>Hexapoda</taxon>
        <taxon>Insecta</taxon>
        <taxon>Pterygota</taxon>
        <taxon>Neoptera</taxon>
        <taxon>Paraneoptera</taxon>
        <taxon>Hemiptera</taxon>
        <taxon>Auchenorrhyncha</taxon>
        <taxon>Membracoidea</taxon>
        <taxon>Cicadellidae</taxon>
        <taxon>Cicadellinae</taxon>
        <taxon>Cicadellini</taxon>
        <taxon>Graphocephala</taxon>
    </lineage>
</organism>